<evidence type="ECO:0000313" key="2">
    <source>
        <dbReference type="Proteomes" id="UP000054270"/>
    </source>
</evidence>
<proteinExistence type="predicted"/>
<sequence>IKKPEPFDGEPKNWETFWDSVLLYTGVNHKHYKDAPRYIGFVLSYMTEGSAATWRRNFIKAHTD</sequence>
<dbReference type="EMBL" id="KN817702">
    <property type="protein sequence ID" value="KJA13958.1"/>
    <property type="molecule type" value="Genomic_DNA"/>
</dbReference>
<evidence type="ECO:0008006" key="3">
    <source>
        <dbReference type="Google" id="ProtNLM"/>
    </source>
</evidence>
<evidence type="ECO:0000313" key="1">
    <source>
        <dbReference type="EMBL" id="KJA13958.1"/>
    </source>
</evidence>
<feature type="non-terminal residue" evidence="1">
    <location>
        <position position="64"/>
    </location>
</feature>
<feature type="non-terminal residue" evidence="1">
    <location>
        <position position="1"/>
    </location>
</feature>
<dbReference type="Proteomes" id="UP000054270">
    <property type="component" value="Unassembled WGS sequence"/>
</dbReference>
<dbReference type="STRING" id="945553.A0A0D2LSY7"/>
<protein>
    <recommendedName>
        <fullName evidence="3">DUF4939 domain-containing protein</fullName>
    </recommendedName>
</protein>
<dbReference type="OrthoDB" id="3263571at2759"/>
<name>A0A0D2LSY7_HYPSF</name>
<organism evidence="1 2">
    <name type="scientific">Hypholoma sublateritium (strain FD-334 SS-4)</name>
    <dbReference type="NCBI Taxonomy" id="945553"/>
    <lineage>
        <taxon>Eukaryota</taxon>
        <taxon>Fungi</taxon>
        <taxon>Dikarya</taxon>
        <taxon>Basidiomycota</taxon>
        <taxon>Agaricomycotina</taxon>
        <taxon>Agaricomycetes</taxon>
        <taxon>Agaricomycetidae</taxon>
        <taxon>Agaricales</taxon>
        <taxon>Agaricineae</taxon>
        <taxon>Strophariaceae</taxon>
        <taxon>Hypholoma</taxon>
    </lineage>
</organism>
<reference evidence="2" key="1">
    <citation type="submission" date="2014-04" db="EMBL/GenBank/DDBJ databases">
        <title>Evolutionary Origins and Diversification of the Mycorrhizal Mutualists.</title>
        <authorList>
            <consortium name="DOE Joint Genome Institute"/>
            <consortium name="Mycorrhizal Genomics Consortium"/>
            <person name="Kohler A."/>
            <person name="Kuo A."/>
            <person name="Nagy L.G."/>
            <person name="Floudas D."/>
            <person name="Copeland A."/>
            <person name="Barry K.W."/>
            <person name="Cichocki N."/>
            <person name="Veneault-Fourrey C."/>
            <person name="LaButti K."/>
            <person name="Lindquist E.A."/>
            <person name="Lipzen A."/>
            <person name="Lundell T."/>
            <person name="Morin E."/>
            <person name="Murat C."/>
            <person name="Riley R."/>
            <person name="Ohm R."/>
            <person name="Sun H."/>
            <person name="Tunlid A."/>
            <person name="Henrissat B."/>
            <person name="Grigoriev I.V."/>
            <person name="Hibbett D.S."/>
            <person name="Martin F."/>
        </authorList>
    </citation>
    <scope>NUCLEOTIDE SEQUENCE [LARGE SCALE GENOMIC DNA]</scope>
    <source>
        <strain evidence="2">FD-334 SS-4</strain>
    </source>
</reference>
<gene>
    <name evidence="1" type="ORF">HYPSUDRAFT_125207</name>
</gene>
<accession>A0A0D2LSY7</accession>
<dbReference type="AlphaFoldDB" id="A0A0D2LSY7"/>
<dbReference type="OMA" id="APRYIGF"/>
<keyword evidence="2" id="KW-1185">Reference proteome</keyword>